<dbReference type="InterPro" id="IPR053148">
    <property type="entry name" value="PD-DEXK-like_domain"/>
</dbReference>
<dbReference type="InterPro" id="IPR009362">
    <property type="entry name" value="YhcG_C"/>
</dbReference>
<comment type="caution">
    <text evidence="3">The sequence shown here is derived from an EMBL/GenBank/DDBJ whole genome shotgun (WGS) entry which is preliminary data.</text>
</comment>
<dbReference type="GO" id="GO:0003676">
    <property type="term" value="F:nucleic acid binding"/>
    <property type="evidence" value="ECO:0007669"/>
    <property type="project" value="InterPro"/>
</dbReference>
<evidence type="ECO:0000259" key="1">
    <source>
        <dbReference type="Pfam" id="PF06250"/>
    </source>
</evidence>
<dbReference type="Gene3D" id="3.40.1350.10">
    <property type="match status" value="1"/>
</dbReference>
<dbReference type="PANTHER" id="PTHR30547">
    <property type="entry name" value="UNCHARACTERIZED PROTEIN YHCG-RELATED"/>
    <property type="match status" value="1"/>
</dbReference>
<feature type="domain" description="YhcG PDDEXK nuclease" evidence="1">
    <location>
        <begin position="171"/>
        <end position="323"/>
    </location>
</feature>
<dbReference type="RefSeq" id="WP_191006582.1">
    <property type="nucleotide sequence ID" value="NZ_JACXAD010000023.1"/>
</dbReference>
<evidence type="ECO:0000259" key="2">
    <source>
        <dbReference type="Pfam" id="PF17761"/>
    </source>
</evidence>
<protein>
    <submittedName>
        <fullName evidence="3">DUF1016 domain-containing protein</fullName>
    </submittedName>
</protein>
<dbReference type="PANTHER" id="PTHR30547:SF5">
    <property type="entry name" value="NUCLEASE YHCG-RELATED"/>
    <property type="match status" value="1"/>
</dbReference>
<keyword evidence="4" id="KW-1185">Reference proteome</keyword>
<gene>
    <name evidence="3" type="ORF">IC235_17925</name>
</gene>
<accession>A0A927BG17</accession>
<feature type="domain" description="YhcG N-terminal" evidence="2">
    <location>
        <begin position="18"/>
        <end position="151"/>
    </location>
</feature>
<sequence length="338" mass="39213">MNSPGTPTNQQTFDELLRHIRQARQAVFAHVNTALIDLYWWMGQAISEKVRGEAWGKGVVAELANYIARNAPEVKGFSDKNLWRMKQFYEMYQDDSTLAALVRELPWTHNTIIFSRCKSSEEREYYLRKASAERWSKRDLERQINALQFERGILGAKLSPVVREVHPAADQVFKDSYVLEFLGLPEAHREADLQQALIRHMKAFILELGSDFLFMGEEYRVQVGSQDFYLDLLFYHRGLAALVAFELKIGRFMPEHLGQLNFYLEALDRDVKKPHENPSIGVLLCRDKDQEVVEYALSRNLSPTLIAQYQLQLPDKKLLQARLHELMSRELPANDNNL</sequence>
<proteinExistence type="predicted"/>
<dbReference type="InterPro" id="IPR041527">
    <property type="entry name" value="YhcG_N"/>
</dbReference>
<evidence type="ECO:0000313" key="4">
    <source>
        <dbReference type="Proteomes" id="UP000612233"/>
    </source>
</evidence>
<name>A0A927BG17_9BACT</name>
<dbReference type="Pfam" id="PF17761">
    <property type="entry name" value="DUF1016_N"/>
    <property type="match status" value="1"/>
</dbReference>
<dbReference type="Pfam" id="PF06250">
    <property type="entry name" value="YhcG_C"/>
    <property type="match status" value="1"/>
</dbReference>
<dbReference type="InterPro" id="IPR011856">
    <property type="entry name" value="tRNA_endonuc-like_dom_sf"/>
</dbReference>
<reference evidence="3" key="1">
    <citation type="submission" date="2020-09" db="EMBL/GenBank/DDBJ databases">
        <authorList>
            <person name="Kim M.K."/>
        </authorList>
    </citation>
    <scope>NUCLEOTIDE SEQUENCE</scope>
    <source>
        <strain evidence="3">BT664</strain>
    </source>
</reference>
<organism evidence="3 4">
    <name type="scientific">Hymenobacter montanus</name>
    <dbReference type="NCBI Taxonomy" id="2771359"/>
    <lineage>
        <taxon>Bacteria</taxon>
        <taxon>Pseudomonadati</taxon>
        <taxon>Bacteroidota</taxon>
        <taxon>Cytophagia</taxon>
        <taxon>Cytophagales</taxon>
        <taxon>Hymenobacteraceae</taxon>
        <taxon>Hymenobacter</taxon>
    </lineage>
</organism>
<dbReference type="Proteomes" id="UP000612233">
    <property type="component" value="Unassembled WGS sequence"/>
</dbReference>
<evidence type="ECO:0000313" key="3">
    <source>
        <dbReference type="EMBL" id="MBD2769771.1"/>
    </source>
</evidence>
<dbReference type="EMBL" id="JACXAD010000023">
    <property type="protein sequence ID" value="MBD2769771.1"/>
    <property type="molecule type" value="Genomic_DNA"/>
</dbReference>
<dbReference type="AlphaFoldDB" id="A0A927BG17"/>